<organism evidence="2 3">
    <name type="scientific">Sandaracinomonas limnophila</name>
    <dbReference type="NCBI Taxonomy" id="1862386"/>
    <lineage>
        <taxon>Bacteria</taxon>
        <taxon>Pseudomonadati</taxon>
        <taxon>Bacteroidota</taxon>
        <taxon>Cytophagia</taxon>
        <taxon>Cytophagales</taxon>
        <taxon>Flectobacillaceae</taxon>
        <taxon>Sandaracinomonas</taxon>
    </lineage>
</organism>
<dbReference type="Proteomes" id="UP000282832">
    <property type="component" value="Unassembled WGS sequence"/>
</dbReference>
<dbReference type="EMBL" id="SACY01000002">
    <property type="protein sequence ID" value="RVU25703.1"/>
    <property type="molecule type" value="Genomic_DNA"/>
</dbReference>
<dbReference type="AlphaFoldDB" id="A0A437PTW3"/>
<keyword evidence="1" id="KW-0472">Membrane</keyword>
<keyword evidence="1" id="KW-0812">Transmembrane</keyword>
<proteinExistence type="predicted"/>
<keyword evidence="3" id="KW-1185">Reference proteome</keyword>
<protein>
    <submittedName>
        <fullName evidence="2">HupE/UreJ family protein</fullName>
    </submittedName>
</protein>
<dbReference type="RefSeq" id="WP_127802857.1">
    <property type="nucleotide sequence ID" value="NZ_SACY01000002.1"/>
</dbReference>
<dbReference type="OrthoDB" id="9808870at2"/>
<feature type="transmembrane region" description="Helical" evidence="1">
    <location>
        <begin position="128"/>
        <end position="154"/>
    </location>
</feature>
<evidence type="ECO:0000256" key="1">
    <source>
        <dbReference type="SAM" id="Phobius"/>
    </source>
</evidence>
<dbReference type="Pfam" id="PF13795">
    <property type="entry name" value="HupE_UreJ_2"/>
    <property type="match status" value="1"/>
</dbReference>
<evidence type="ECO:0000313" key="2">
    <source>
        <dbReference type="EMBL" id="RVU25703.1"/>
    </source>
</evidence>
<name>A0A437PTW3_9BACT</name>
<feature type="transmembrane region" description="Helical" evidence="1">
    <location>
        <begin position="71"/>
        <end position="89"/>
    </location>
</feature>
<accession>A0A437PTW3</accession>
<keyword evidence="1" id="KW-1133">Transmembrane helix</keyword>
<evidence type="ECO:0000313" key="3">
    <source>
        <dbReference type="Proteomes" id="UP000282832"/>
    </source>
</evidence>
<feature type="transmembrane region" description="Helical" evidence="1">
    <location>
        <begin position="6"/>
        <end position="31"/>
    </location>
</feature>
<sequence>MSDFLLYFQLGLGHILNLNALDHLLFILSFLIGLNLSKLQKSIYLVSAFTLGHSITLALATLKIVEINVKWIEFLIPLTITLSAILNIVNQKKDESKIKFFLIGAFGLIHGLGFSNYLQSLLGQEATILIPLLGFNIGVEIAQILVVTIILSIFTLGKHLKEMANLIIKYSLSIIIILLSLQMAIERWP</sequence>
<feature type="transmembrane region" description="Helical" evidence="1">
    <location>
        <begin position="43"/>
        <end position="65"/>
    </location>
</feature>
<feature type="transmembrane region" description="Helical" evidence="1">
    <location>
        <begin position="101"/>
        <end position="122"/>
    </location>
</feature>
<reference evidence="2 3" key="1">
    <citation type="submission" date="2019-01" db="EMBL/GenBank/DDBJ databases">
        <authorList>
            <person name="Chen W.-M."/>
        </authorList>
    </citation>
    <scope>NUCLEOTIDE SEQUENCE [LARGE SCALE GENOMIC DNA]</scope>
    <source>
        <strain evidence="2 3">FSY-15</strain>
    </source>
</reference>
<gene>
    <name evidence="2" type="ORF">EOJ36_04615</name>
</gene>
<feature type="transmembrane region" description="Helical" evidence="1">
    <location>
        <begin position="166"/>
        <end position="185"/>
    </location>
</feature>
<comment type="caution">
    <text evidence="2">The sequence shown here is derived from an EMBL/GenBank/DDBJ whole genome shotgun (WGS) entry which is preliminary data.</text>
</comment>
<dbReference type="InterPro" id="IPR032809">
    <property type="entry name" value="Put_HupE_UreJ"/>
</dbReference>